<evidence type="ECO:0000313" key="2">
    <source>
        <dbReference type="Proteomes" id="UP000284333"/>
    </source>
</evidence>
<dbReference type="OrthoDB" id="4466001at2"/>
<keyword evidence="2" id="KW-1185">Reference proteome</keyword>
<evidence type="ECO:0000313" key="1">
    <source>
        <dbReference type="EMBL" id="RVW06158.1"/>
    </source>
</evidence>
<protein>
    <submittedName>
        <fullName evidence="1">UDP-glucose 4-epimerase</fullName>
    </submittedName>
</protein>
<dbReference type="RefSeq" id="WP_127944954.1">
    <property type="nucleotide sequence ID" value="NZ_RKLN01000001.1"/>
</dbReference>
<dbReference type="EMBL" id="RKLN01000001">
    <property type="protein sequence ID" value="RVW06158.1"/>
    <property type="molecule type" value="Genomic_DNA"/>
</dbReference>
<organism evidence="1 2">
    <name type="scientific">Rhodococcus spongiicola</name>
    <dbReference type="NCBI Taxonomy" id="2487352"/>
    <lineage>
        <taxon>Bacteria</taxon>
        <taxon>Bacillati</taxon>
        <taxon>Actinomycetota</taxon>
        <taxon>Actinomycetes</taxon>
        <taxon>Mycobacteriales</taxon>
        <taxon>Nocardiaceae</taxon>
        <taxon>Rhodococcus</taxon>
    </lineage>
</organism>
<sequence length="101" mass="10384">MGDQLGVDTEALRSLAESLTGEADRISGVDPSGPIDAAAAAMPGSSVGAAAARSGHPLLRSYFDTAERLREMAATAEANARSYDDADQAFRLNLDAMAGDL</sequence>
<dbReference type="Pfam" id="PF23721">
    <property type="entry name" value="DUF7162"/>
    <property type="match status" value="1"/>
</dbReference>
<reference evidence="1 2" key="1">
    <citation type="submission" date="2018-11" db="EMBL/GenBank/DDBJ databases">
        <title>Rhodococcus spongicola sp. nov. and Rhodococcus xishaensis sp. nov. from marine sponges.</title>
        <authorList>
            <person name="Li L."/>
            <person name="Lin H.W."/>
        </authorList>
    </citation>
    <scope>NUCLEOTIDE SEQUENCE [LARGE SCALE GENOMIC DNA]</scope>
    <source>
        <strain evidence="1 2">LHW50502</strain>
    </source>
</reference>
<dbReference type="AlphaFoldDB" id="A0A3S3CUV0"/>
<proteinExistence type="predicted"/>
<gene>
    <name evidence="1" type="ORF">EF834_01470</name>
</gene>
<comment type="caution">
    <text evidence="1">The sequence shown here is derived from an EMBL/GenBank/DDBJ whole genome shotgun (WGS) entry which is preliminary data.</text>
</comment>
<accession>A0A3S3CUV0</accession>
<name>A0A3S3CUV0_9NOCA</name>
<dbReference type="InterPro" id="IPR055586">
    <property type="entry name" value="DUF7162"/>
</dbReference>
<dbReference type="Proteomes" id="UP000284333">
    <property type="component" value="Unassembled WGS sequence"/>
</dbReference>